<evidence type="ECO:0000313" key="2">
    <source>
        <dbReference type="Proteomes" id="UP001139887"/>
    </source>
</evidence>
<protein>
    <recommendedName>
        <fullName evidence="3">PAS domain-containing protein</fullName>
    </recommendedName>
</protein>
<evidence type="ECO:0000313" key="1">
    <source>
        <dbReference type="EMBL" id="KAJ2844203.1"/>
    </source>
</evidence>
<organism evidence="1 2">
    <name type="scientific">Coemansia brasiliensis</name>
    <dbReference type="NCBI Taxonomy" id="2650707"/>
    <lineage>
        <taxon>Eukaryota</taxon>
        <taxon>Fungi</taxon>
        <taxon>Fungi incertae sedis</taxon>
        <taxon>Zoopagomycota</taxon>
        <taxon>Kickxellomycotina</taxon>
        <taxon>Kickxellomycetes</taxon>
        <taxon>Kickxellales</taxon>
        <taxon>Kickxellaceae</taxon>
        <taxon>Coemansia</taxon>
    </lineage>
</organism>
<sequence length="342" mass="37938">MVISNSTVRALDRPAFIGIHEKNDSTRVLYVSSGIRQAIGLMPSQVVNAEAKSFISDEFDNDDYMKIYESGAGGTEDDDESNAYTWEVHLRTATGGSILHRLIGFSCENSILFIGIAFPEVPQSSKRELEVQALDGAMKRMNVTRESKLASRPNPNVPLYYSRSRQIKAALVLERPDAGEVETEETGRRPSGPLIVFTTGSISRIVDADTSDLMRFPFLKLVAPECILQVGRYFDKLNNSMEILFETFSLLQRPHVIDGDVMVADEDNQRVVVECLGAAVQDGVAIMIRKLRVTPPPKKDSLGNYIYAPIDVESDNEHMSLFDLISSEPETSDAPDGWSHMS</sequence>
<dbReference type="EMBL" id="JANBUW010001153">
    <property type="protein sequence ID" value="KAJ2844203.1"/>
    <property type="molecule type" value="Genomic_DNA"/>
</dbReference>
<evidence type="ECO:0008006" key="3">
    <source>
        <dbReference type="Google" id="ProtNLM"/>
    </source>
</evidence>
<comment type="caution">
    <text evidence="1">The sequence shown here is derived from an EMBL/GenBank/DDBJ whole genome shotgun (WGS) entry which is preliminary data.</text>
</comment>
<reference evidence="1" key="1">
    <citation type="submission" date="2022-07" db="EMBL/GenBank/DDBJ databases">
        <title>Phylogenomic reconstructions and comparative analyses of Kickxellomycotina fungi.</title>
        <authorList>
            <person name="Reynolds N.K."/>
            <person name="Stajich J.E."/>
            <person name="Barry K."/>
            <person name="Grigoriev I.V."/>
            <person name="Crous P."/>
            <person name="Smith M.E."/>
        </authorList>
    </citation>
    <scope>NUCLEOTIDE SEQUENCE</scope>
    <source>
        <strain evidence="1">NRRL 1566</strain>
    </source>
</reference>
<dbReference type="AlphaFoldDB" id="A0A9W8I1R1"/>
<keyword evidence="2" id="KW-1185">Reference proteome</keyword>
<proteinExistence type="predicted"/>
<dbReference type="Proteomes" id="UP001139887">
    <property type="component" value="Unassembled WGS sequence"/>
</dbReference>
<name>A0A9W8I1R1_9FUNG</name>
<gene>
    <name evidence="1" type="ORF">IWW36_005274</name>
</gene>
<accession>A0A9W8I1R1</accession>
<dbReference type="OrthoDB" id="411251at2759"/>